<dbReference type="Gene3D" id="1.10.530.10">
    <property type="match status" value="1"/>
</dbReference>
<dbReference type="AlphaFoldDB" id="A0A0C1R5L4"/>
<keyword evidence="3" id="KW-1185">Reference proteome</keyword>
<comment type="caution">
    <text evidence="2">The sequence shown here is derived from an EMBL/GenBank/DDBJ whole genome shotgun (WGS) entry which is preliminary data.</text>
</comment>
<evidence type="ECO:0000313" key="2">
    <source>
        <dbReference type="EMBL" id="KIE45781.1"/>
    </source>
</evidence>
<protein>
    <submittedName>
        <fullName evidence="2">Transglycosylase SLT domain protein</fullName>
    </submittedName>
</protein>
<accession>A0A0C1R5L4</accession>
<reference evidence="2 3" key="1">
    <citation type="journal article" date="2015" name="Infect. Genet. Evol.">
        <title>Genomic sequences of six botulinum neurotoxin-producing strains representing three clostridial species illustrate the mobility and diversity of botulinum neurotoxin genes.</title>
        <authorList>
            <person name="Smith T.J."/>
            <person name="Hill K.K."/>
            <person name="Xie G."/>
            <person name="Foley B.T."/>
            <person name="Williamson C.H."/>
            <person name="Foster J.T."/>
            <person name="Johnson S.L."/>
            <person name="Chertkov O."/>
            <person name="Teshima H."/>
            <person name="Gibbons H.S."/>
            <person name="Johnsky L.A."/>
            <person name="Karavis M.A."/>
            <person name="Smith L.A."/>
        </authorList>
    </citation>
    <scope>NUCLEOTIDE SEQUENCE [LARGE SCALE GENOMIC DNA]</scope>
    <source>
        <strain evidence="2 3">CDC 2741</strain>
    </source>
</reference>
<dbReference type="Proteomes" id="UP000031366">
    <property type="component" value="Unassembled WGS sequence"/>
</dbReference>
<dbReference type="RefSeq" id="WP_039634754.1">
    <property type="nucleotide sequence ID" value="NZ_AYSO01000018.1"/>
</dbReference>
<gene>
    <name evidence="2" type="ORF">U732_2417</name>
</gene>
<dbReference type="SUPFAM" id="SSF53955">
    <property type="entry name" value="Lysozyme-like"/>
    <property type="match status" value="1"/>
</dbReference>
<organism evidence="2 3">
    <name type="scientific">Clostridium argentinense CDC 2741</name>
    <dbReference type="NCBI Taxonomy" id="1418104"/>
    <lineage>
        <taxon>Bacteria</taxon>
        <taxon>Bacillati</taxon>
        <taxon>Bacillota</taxon>
        <taxon>Clostridia</taxon>
        <taxon>Eubacteriales</taxon>
        <taxon>Clostridiaceae</taxon>
        <taxon>Clostridium</taxon>
    </lineage>
</organism>
<dbReference type="EMBL" id="AYSO01000018">
    <property type="protein sequence ID" value="KIE45781.1"/>
    <property type="molecule type" value="Genomic_DNA"/>
</dbReference>
<feature type="domain" description="Transglycosylase SLT" evidence="1">
    <location>
        <begin position="35"/>
        <end position="117"/>
    </location>
</feature>
<name>A0A0C1R5L4_9CLOT</name>
<evidence type="ECO:0000313" key="3">
    <source>
        <dbReference type="Proteomes" id="UP000031366"/>
    </source>
</evidence>
<dbReference type="OrthoDB" id="1757453at2"/>
<dbReference type="Pfam" id="PF01464">
    <property type="entry name" value="SLT"/>
    <property type="match status" value="1"/>
</dbReference>
<dbReference type="InterPro" id="IPR008258">
    <property type="entry name" value="Transglycosylase_SLT_dom_1"/>
</dbReference>
<dbReference type="STRING" id="29341.RSJ17_02510"/>
<sequence length="166" mass="19443">MKKFGVLIVGLVMLIIGMIAFARTMIYPLNNKGIIEKYGEKYNVDPILIAAVIHFETNFEPVEYVEGKPSGLMKITDEAGIKIAKEMGENLYKKEQVAENDTNIKLGTWYISQSYVDKNYDEMMANWIIRNSKEDKEMIDYARKYYGERIEQRVKVYKFLYPELRK</sequence>
<dbReference type="InterPro" id="IPR023346">
    <property type="entry name" value="Lysozyme-like_dom_sf"/>
</dbReference>
<evidence type="ECO:0000259" key="1">
    <source>
        <dbReference type="Pfam" id="PF01464"/>
    </source>
</evidence>
<proteinExistence type="predicted"/>